<keyword evidence="4" id="KW-1185">Reference proteome</keyword>
<evidence type="ECO:0000313" key="4">
    <source>
        <dbReference type="Proteomes" id="UP000186917"/>
    </source>
</evidence>
<gene>
    <name evidence="3" type="ORF">SAMN05421788_103171</name>
</gene>
<dbReference type="RefSeq" id="WP_076378872.1">
    <property type="nucleotide sequence ID" value="NZ_AP017422.1"/>
</dbReference>
<evidence type="ECO:0000259" key="2">
    <source>
        <dbReference type="Pfam" id="PF16344"/>
    </source>
</evidence>
<dbReference type="EMBL" id="FTOR01000003">
    <property type="protein sequence ID" value="SIT05283.1"/>
    <property type="molecule type" value="Genomic_DNA"/>
</dbReference>
<dbReference type="Gene3D" id="3.55.50.30">
    <property type="match status" value="1"/>
</dbReference>
<proteinExistence type="predicted"/>
<dbReference type="AlphaFoldDB" id="A0A173MK30"/>
<dbReference type="InterPro" id="IPR012373">
    <property type="entry name" value="Ferrdict_sens_TM"/>
</dbReference>
<dbReference type="Gene3D" id="2.60.120.1440">
    <property type="match status" value="1"/>
</dbReference>
<evidence type="ECO:0000259" key="1">
    <source>
        <dbReference type="Pfam" id="PF04773"/>
    </source>
</evidence>
<dbReference type="PANTHER" id="PTHR30273:SF2">
    <property type="entry name" value="PROTEIN FECR"/>
    <property type="match status" value="1"/>
</dbReference>
<dbReference type="OrthoDB" id="934696at2"/>
<sequence>MNISPELVARFLSNSCSKEEADFLTAYFDAHPEELEKYMGEAEWSQFAPQQTLPAETDRYIWKGIKEDAGFTAIHRRIFRYSAAAAVLCLLAGGAVWLSKQSNNQQLAQTQTAKDGLQINTIVNNTTHNKDFILEDGSEVTLAAHSTLQHPKPFIQNRSVTLEGKAFFNVAKNAVSPFAVTAGGLTTTALGTSFWIESFNGKSKVNIKLVTGKVVIQKDKGNAQAFAPVYLTPGEELVFDKVNNQSTVNNSSSERTATATGTAPAKAKKTVDNLNFNQRPLSEVLKELQAKYNITIQFDEAALAKMKFSGSYSEQDDIDDILHTIALLNELHLEKTTTGYSINP</sequence>
<dbReference type="Proteomes" id="UP000186917">
    <property type="component" value="Unassembled WGS sequence"/>
</dbReference>
<dbReference type="GO" id="GO:0016989">
    <property type="term" value="F:sigma factor antagonist activity"/>
    <property type="evidence" value="ECO:0007669"/>
    <property type="project" value="TreeGrafter"/>
</dbReference>
<protein>
    <submittedName>
        <fullName evidence="3">FecR family protein</fullName>
    </submittedName>
</protein>
<name>A0A173MK30_9BACT</name>
<dbReference type="STRING" id="477680.SAMN05421788_103171"/>
<dbReference type="InterPro" id="IPR032508">
    <property type="entry name" value="FecR_C"/>
</dbReference>
<dbReference type="Pfam" id="PF16344">
    <property type="entry name" value="FecR_C"/>
    <property type="match status" value="1"/>
</dbReference>
<feature type="domain" description="Protein FecR C-terminal" evidence="2">
    <location>
        <begin position="274"/>
        <end position="334"/>
    </location>
</feature>
<dbReference type="PIRSF" id="PIRSF018266">
    <property type="entry name" value="FecR"/>
    <property type="match status" value="1"/>
</dbReference>
<dbReference type="KEGG" id="fln:FLA_3857"/>
<organism evidence="3 4">
    <name type="scientific">Filimonas lacunae</name>
    <dbReference type="NCBI Taxonomy" id="477680"/>
    <lineage>
        <taxon>Bacteria</taxon>
        <taxon>Pseudomonadati</taxon>
        <taxon>Bacteroidota</taxon>
        <taxon>Chitinophagia</taxon>
        <taxon>Chitinophagales</taxon>
        <taxon>Chitinophagaceae</taxon>
        <taxon>Filimonas</taxon>
    </lineage>
</organism>
<dbReference type="PANTHER" id="PTHR30273">
    <property type="entry name" value="PERIPLASMIC SIGNAL SENSOR AND SIGMA FACTOR ACTIVATOR FECR-RELATED"/>
    <property type="match status" value="1"/>
</dbReference>
<evidence type="ECO:0000313" key="3">
    <source>
        <dbReference type="EMBL" id="SIT05283.1"/>
    </source>
</evidence>
<dbReference type="InterPro" id="IPR006860">
    <property type="entry name" value="FecR"/>
</dbReference>
<dbReference type="Pfam" id="PF04773">
    <property type="entry name" value="FecR"/>
    <property type="match status" value="1"/>
</dbReference>
<reference evidence="4" key="1">
    <citation type="submission" date="2017-01" db="EMBL/GenBank/DDBJ databases">
        <authorList>
            <person name="Varghese N."/>
            <person name="Submissions S."/>
        </authorList>
    </citation>
    <scope>NUCLEOTIDE SEQUENCE [LARGE SCALE GENOMIC DNA]</scope>
    <source>
        <strain evidence="4">DSM 21054</strain>
    </source>
</reference>
<feature type="domain" description="FecR protein" evidence="1">
    <location>
        <begin position="126"/>
        <end position="214"/>
    </location>
</feature>
<accession>A0A173MK30</accession>